<dbReference type="RefSeq" id="WP_377330105.1">
    <property type="nucleotide sequence ID" value="NZ_JBHUMZ010000050.1"/>
</dbReference>
<comment type="caution">
    <text evidence="2">The sequence shown here is derived from an EMBL/GenBank/DDBJ whole genome shotgun (WGS) entry which is preliminary data.</text>
</comment>
<keyword evidence="3" id="KW-1185">Reference proteome</keyword>
<accession>A0ABW5QDF3</accession>
<name>A0ABW5QDF3_9BACI</name>
<feature type="transmembrane region" description="Helical" evidence="1">
    <location>
        <begin position="52"/>
        <end position="74"/>
    </location>
</feature>
<evidence type="ECO:0000313" key="3">
    <source>
        <dbReference type="Proteomes" id="UP001597452"/>
    </source>
</evidence>
<keyword evidence="1" id="KW-0812">Transmembrane</keyword>
<reference evidence="3" key="1">
    <citation type="journal article" date="2019" name="Int. J. Syst. Evol. Microbiol.">
        <title>The Global Catalogue of Microorganisms (GCM) 10K type strain sequencing project: providing services to taxonomists for standard genome sequencing and annotation.</title>
        <authorList>
            <consortium name="The Broad Institute Genomics Platform"/>
            <consortium name="The Broad Institute Genome Sequencing Center for Infectious Disease"/>
            <person name="Wu L."/>
            <person name="Ma J."/>
        </authorList>
    </citation>
    <scope>NUCLEOTIDE SEQUENCE [LARGE SCALE GENOMIC DNA]</scope>
    <source>
        <strain evidence="3">TISTR 1571</strain>
    </source>
</reference>
<evidence type="ECO:0000256" key="1">
    <source>
        <dbReference type="SAM" id="Phobius"/>
    </source>
</evidence>
<keyword evidence="1" id="KW-0472">Membrane</keyword>
<dbReference type="Proteomes" id="UP001597452">
    <property type="component" value="Unassembled WGS sequence"/>
</dbReference>
<proteinExistence type="predicted"/>
<gene>
    <name evidence="2" type="ORF">ACFSW4_14260</name>
</gene>
<feature type="transmembrane region" description="Helical" evidence="1">
    <location>
        <begin position="132"/>
        <end position="152"/>
    </location>
</feature>
<evidence type="ECO:0000313" key="2">
    <source>
        <dbReference type="EMBL" id="MFD2640029.1"/>
    </source>
</evidence>
<dbReference type="EMBL" id="JBHUMZ010000050">
    <property type="protein sequence ID" value="MFD2640029.1"/>
    <property type="molecule type" value="Genomic_DNA"/>
</dbReference>
<organism evidence="2 3">
    <name type="scientific">Piscibacillus salipiscarius</name>
    <dbReference type="NCBI Taxonomy" id="299480"/>
    <lineage>
        <taxon>Bacteria</taxon>
        <taxon>Bacillati</taxon>
        <taxon>Bacillota</taxon>
        <taxon>Bacilli</taxon>
        <taxon>Bacillales</taxon>
        <taxon>Bacillaceae</taxon>
        <taxon>Piscibacillus</taxon>
    </lineage>
</organism>
<feature type="transmembrane region" description="Helical" evidence="1">
    <location>
        <begin position="173"/>
        <end position="196"/>
    </location>
</feature>
<sequence>MENNKVDRTTRLIVTLTMFGGTWFLLKNVFKSWVNIFSSSAYTQSFISIENIISVISFTVILTIIIKVILYIYAELKTFQMFESEEEKQTIYKSADIKFNDIFKTIKKCAYAILGVALLFGIFELFNDPNLLGYFILGALLALIFFIILFFVKKEKLKKVVSKAEKIEETIAPYGSLIYISFLALFVGICITLVSFNQNQFVEVNFKDNNENIALELIVQNMENIEATINIVNDKENISPNVIRLDNNDFNRNVIEVYDDTKTDNYKFYIKKSRNQYTHSLDLSEYIIDGRNVVEIKIISNQMSRNKVVKIENEIEKNESEITFSEDSFIVNP</sequence>
<keyword evidence="1" id="KW-1133">Transmembrane helix</keyword>
<feature type="transmembrane region" description="Helical" evidence="1">
    <location>
        <begin position="109"/>
        <end position="126"/>
    </location>
</feature>
<protein>
    <submittedName>
        <fullName evidence="2">Uncharacterized protein</fullName>
    </submittedName>
</protein>
<feature type="transmembrane region" description="Helical" evidence="1">
    <location>
        <begin position="12"/>
        <end position="30"/>
    </location>
</feature>